<dbReference type="InterPro" id="IPR007373">
    <property type="entry name" value="Thiamin_PyroPKinase_B1-bd"/>
</dbReference>
<feature type="domain" description="Thiamin pyrophosphokinase thiamin-binding" evidence="6">
    <location>
        <begin position="62"/>
        <end position="128"/>
    </location>
</feature>
<dbReference type="SUPFAM" id="SSF63999">
    <property type="entry name" value="Thiamin pyrophosphokinase, catalytic domain"/>
    <property type="match status" value="1"/>
</dbReference>
<keyword evidence="2" id="KW-0547">Nucleotide-binding</keyword>
<name>A0A016S8L5_9BILA</name>
<evidence type="ECO:0000256" key="5">
    <source>
        <dbReference type="SAM" id="SignalP"/>
    </source>
</evidence>
<dbReference type="GO" id="GO:0006772">
    <property type="term" value="P:thiamine metabolic process"/>
    <property type="evidence" value="ECO:0007669"/>
    <property type="project" value="InterPro"/>
</dbReference>
<dbReference type="SMART" id="SM00983">
    <property type="entry name" value="TPK_B1_binding"/>
    <property type="match status" value="1"/>
</dbReference>
<evidence type="ECO:0000256" key="4">
    <source>
        <dbReference type="ARBA" id="ARBA00022840"/>
    </source>
</evidence>
<dbReference type="SUPFAM" id="SSF63862">
    <property type="entry name" value="Thiamin pyrophosphokinase, substrate-binding domain"/>
    <property type="match status" value="1"/>
</dbReference>
<dbReference type="OrthoDB" id="25149at2759"/>
<reference evidence="8" key="1">
    <citation type="journal article" date="2015" name="Nat. Genet.">
        <title>The genome and transcriptome of the zoonotic hookworm Ancylostoma ceylanicum identify infection-specific gene families.</title>
        <authorList>
            <person name="Schwarz E.M."/>
            <person name="Hu Y."/>
            <person name="Antoshechkin I."/>
            <person name="Miller M.M."/>
            <person name="Sternberg P.W."/>
            <person name="Aroian R.V."/>
        </authorList>
    </citation>
    <scope>NUCLEOTIDE SEQUENCE</scope>
    <source>
        <strain evidence="8">HY135</strain>
    </source>
</reference>
<evidence type="ECO:0000256" key="1">
    <source>
        <dbReference type="ARBA" id="ARBA00022679"/>
    </source>
</evidence>
<dbReference type="InterPro" id="IPR036759">
    <property type="entry name" value="TPK_catalytic_sf"/>
</dbReference>
<evidence type="ECO:0000259" key="6">
    <source>
        <dbReference type="SMART" id="SM00983"/>
    </source>
</evidence>
<dbReference type="Proteomes" id="UP000024635">
    <property type="component" value="Unassembled WGS sequence"/>
</dbReference>
<dbReference type="Gene3D" id="3.40.50.10240">
    <property type="entry name" value="Thiamin pyrophosphokinase, catalytic domain"/>
    <property type="match status" value="1"/>
</dbReference>
<dbReference type="STRING" id="53326.A0A016S8L5"/>
<keyword evidence="4" id="KW-0067">ATP-binding</keyword>
<dbReference type="AlphaFoldDB" id="A0A016S8L5"/>
<dbReference type="GO" id="GO:0005524">
    <property type="term" value="F:ATP binding"/>
    <property type="evidence" value="ECO:0007669"/>
    <property type="project" value="UniProtKB-KW"/>
</dbReference>
<dbReference type="Pfam" id="PF04265">
    <property type="entry name" value="TPK_B1_binding"/>
    <property type="match status" value="1"/>
</dbReference>
<protein>
    <recommendedName>
        <fullName evidence="6">Thiamin pyrophosphokinase thiamin-binding domain-containing protein</fullName>
    </recommendedName>
</protein>
<keyword evidence="3" id="KW-0418">Kinase</keyword>
<evidence type="ECO:0000256" key="2">
    <source>
        <dbReference type="ARBA" id="ARBA00022741"/>
    </source>
</evidence>
<dbReference type="GO" id="GO:0009229">
    <property type="term" value="P:thiamine diphosphate biosynthetic process"/>
    <property type="evidence" value="ECO:0007669"/>
    <property type="project" value="InterPro"/>
</dbReference>
<dbReference type="InterPro" id="IPR006282">
    <property type="entry name" value="Thi_PPkinase"/>
</dbReference>
<dbReference type="EMBL" id="JARK01001611">
    <property type="protein sequence ID" value="EYB86687.1"/>
    <property type="molecule type" value="Genomic_DNA"/>
</dbReference>
<keyword evidence="8" id="KW-1185">Reference proteome</keyword>
<dbReference type="NCBIfam" id="TIGR01378">
    <property type="entry name" value="thi_PPkinase"/>
    <property type="match status" value="1"/>
</dbReference>
<feature type="chain" id="PRO_5001486204" description="Thiamin pyrophosphokinase thiamin-binding domain-containing protein" evidence="5">
    <location>
        <begin position="25"/>
        <end position="140"/>
    </location>
</feature>
<organism evidence="7 8">
    <name type="scientific">Ancylostoma ceylanicum</name>
    <dbReference type="NCBI Taxonomy" id="53326"/>
    <lineage>
        <taxon>Eukaryota</taxon>
        <taxon>Metazoa</taxon>
        <taxon>Ecdysozoa</taxon>
        <taxon>Nematoda</taxon>
        <taxon>Chromadorea</taxon>
        <taxon>Rhabditida</taxon>
        <taxon>Rhabditina</taxon>
        <taxon>Rhabditomorpha</taxon>
        <taxon>Strongyloidea</taxon>
        <taxon>Ancylostomatidae</taxon>
        <taxon>Ancylostomatinae</taxon>
        <taxon>Ancylostoma</taxon>
    </lineage>
</organism>
<dbReference type="PANTHER" id="PTHR13622">
    <property type="entry name" value="THIAMIN PYROPHOSPHOKINASE"/>
    <property type="match status" value="1"/>
</dbReference>
<evidence type="ECO:0000313" key="8">
    <source>
        <dbReference type="Proteomes" id="UP000024635"/>
    </source>
</evidence>
<evidence type="ECO:0000256" key="3">
    <source>
        <dbReference type="ARBA" id="ARBA00022777"/>
    </source>
</evidence>
<comment type="caution">
    <text evidence="7">The sequence shown here is derived from an EMBL/GenBank/DDBJ whole genome shotgun (WGS) entry which is preliminary data.</text>
</comment>
<dbReference type="InterPro" id="IPR036371">
    <property type="entry name" value="TPK_B1-bd_sf"/>
</dbReference>
<sequence length="140" mass="15513">MTREGTNTLRLLASRVLLLGGTSGRFDHTMAAINSLYYSSKIMDKDVFCLDGENLTCVLDEGEYVINVDRQHVTGTCGVIPFCQRPTVVTMKGFRWDLEDTKMSFGGIVSTSNFMEKDVLIVKTSAPLIFTMELATTSLL</sequence>
<keyword evidence="5" id="KW-0732">Signal</keyword>
<evidence type="ECO:0000313" key="7">
    <source>
        <dbReference type="EMBL" id="EYB86687.1"/>
    </source>
</evidence>
<dbReference type="GO" id="GO:0004788">
    <property type="term" value="F:thiamine diphosphokinase activity"/>
    <property type="evidence" value="ECO:0007669"/>
    <property type="project" value="InterPro"/>
</dbReference>
<accession>A0A016S8L5</accession>
<dbReference type="GO" id="GO:0016301">
    <property type="term" value="F:kinase activity"/>
    <property type="evidence" value="ECO:0007669"/>
    <property type="project" value="UniProtKB-KW"/>
</dbReference>
<gene>
    <name evidence="7" type="primary">Acey_s0275.g1071</name>
    <name evidence="7" type="synonym">Acey-tpk-1</name>
    <name evidence="7" type="ORF">Y032_0275g1071</name>
</gene>
<proteinExistence type="predicted"/>
<feature type="signal peptide" evidence="5">
    <location>
        <begin position="1"/>
        <end position="24"/>
    </location>
</feature>
<dbReference type="PANTHER" id="PTHR13622:SF8">
    <property type="entry name" value="THIAMIN PYROPHOSPHOKINASE 1"/>
    <property type="match status" value="1"/>
</dbReference>
<dbReference type="GO" id="GO:0030975">
    <property type="term" value="F:thiamine binding"/>
    <property type="evidence" value="ECO:0007669"/>
    <property type="project" value="InterPro"/>
</dbReference>
<keyword evidence="1" id="KW-0808">Transferase</keyword>